<evidence type="ECO:0008006" key="4">
    <source>
        <dbReference type="Google" id="ProtNLM"/>
    </source>
</evidence>
<evidence type="ECO:0000256" key="1">
    <source>
        <dbReference type="SAM" id="MobiDB-lite"/>
    </source>
</evidence>
<dbReference type="EMBL" id="JARBHB010000008">
    <property type="protein sequence ID" value="KAJ8876549.1"/>
    <property type="molecule type" value="Genomic_DNA"/>
</dbReference>
<dbReference type="Proteomes" id="UP001159363">
    <property type="component" value="Chromosome 7"/>
</dbReference>
<proteinExistence type="predicted"/>
<comment type="caution">
    <text evidence="2">The sequence shown here is derived from an EMBL/GenBank/DDBJ whole genome shotgun (WGS) entry which is preliminary data.</text>
</comment>
<reference evidence="2 3" key="1">
    <citation type="submission" date="2023-02" db="EMBL/GenBank/DDBJ databases">
        <title>LHISI_Scaffold_Assembly.</title>
        <authorList>
            <person name="Stuart O.P."/>
            <person name="Cleave R."/>
            <person name="Magrath M.J.L."/>
            <person name="Mikheyev A.S."/>
        </authorList>
    </citation>
    <scope>NUCLEOTIDE SEQUENCE [LARGE SCALE GENOMIC DNA]</scope>
    <source>
        <strain evidence="2">Daus_M_001</strain>
        <tissue evidence="2">Leg muscle</tissue>
    </source>
</reference>
<evidence type="ECO:0000313" key="3">
    <source>
        <dbReference type="Proteomes" id="UP001159363"/>
    </source>
</evidence>
<accession>A0ABQ9GX08</accession>
<gene>
    <name evidence="2" type="ORF">PR048_020994</name>
</gene>
<protein>
    <recommendedName>
        <fullName evidence="4">Gag protein</fullName>
    </recommendedName>
</protein>
<feature type="region of interest" description="Disordered" evidence="1">
    <location>
        <begin position="1"/>
        <end position="22"/>
    </location>
</feature>
<evidence type="ECO:0000313" key="2">
    <source>
        <dbReference type="EMBL" id="KAJ8876549.1"/>
    </source>
</evidence>
<name>A0ABQ9GX08_9NEOP</name>
<keyword evidence="3" id="KW-1185">Reference proteome</keyword>
<organism evidence="2 3">
    <name type="scientific">Dryococelus australis</name>
    <dbReference type="NCBI Taxonomy" id="614101"/>
    <lineage>
        <taxon>Eukaryota</taxon>
        <taxon>Metazoa</taxon>
        <taxon>Ecdysozoa</taxon>
        <taxon>Arthropoda</taxon>
        <taxon>Hexapoda</taxon>
        <taxon>Insecta</taxon>
        <taxon>Pterygota</taxon>
        <taxon>Neoptera</taxon>
        <taxon>Polyneoptera</taxon>
        <taxon>Phasmatodea</taxon>
        <taxon>Verophasmatodea</taxon>
        <taxon>Anareolatae</taxon>
        <taxon>Phasmatidae</taxon>
        <taxon>Eurycanthinae</taxon>
        <taxon>Dryococelus</taxon>
    </lineage>
</organism>
<sequence>MSHDGDKSGKDHELSDHEQEKHSQFNLDKLLSAENMALSQDFTKALPRPQMAEWMHFIENYEYKPGQKIEAFVETIENVASILGWGDPEKLICCKLKLKGEAQNVLRAYPQMKDTRIWEDFVAFLLAGCGTVADRPQCKAVIRARVIKENQTAMFLKGLRPSIQQFILSRSPKTFEKALQYAHEEAQTEQMPGGINYAQAVEDRGSQIRVGIRCPAENCTARDPKCFICGSTNHRKFANPVKCERCFRTGHSTSNCRPPEFHFCKRVGHSETTCFKKENSFRNHDKETQKK</sequence>